<dbReference type="EMBL" id="KL218774">
    <property type="protein sequence ID" value="KFP08136.1"/>
    <property type="molecule type" value="Genomic_DNA"/>
</dbReference>
<feature type="non-terminal residue" evidence="1">
    <location>
        <position position="1"/>
    </location>
</feature>
<reference evidence="1 2" key="1">
    <citation type="submission" date="2014-04" db="EMBL/GenBank/DDBJ databases">
        <title>Genome evolution of avian class.</title>
        <authorList>
            <person name="Zhang G."/>
            <person name="Li C."/>
        </authorList>
    </citation>
    <scope>NUCLEOTIDE SEQUENCE [LARGE SCALE GENOMIC DNA]</scope>
    <source>
        <strain evidence="1">BGI_N300</strain>
    </source>
</reference>
<evidence type="ECO:0000313" key="1">
    <source>
        <dbReference type="EMBL" id="KFP08136.1"/>
    </source>
</evidence>
<organism evidence="1 2">
    <name type="scientific">Calypte anna</name>
    <name type="common">Anna's hummingbird</name>
    <name type="synonym">Archilochus anna</name>
    <dbReference type="NCBI Taxonomy" id="9244"/>
    <lineage>
        <taxon>Eukaryota</taxon>
        <taxon>Metazoa</taxon>
        <taxon>Chordata</taxon>
        <taxon>Craniata</taxon>
        <taxon>Vertebrata</taxon>
        <taxon>Euteleostomi</taxon>
        <taxon>Archelosauria</taxon>
        <taxon>Archosauria</taxon>
        <taxon>Dinosauria</taxon>
        <taxon>Saurischia</taxon>
        <taxon>Theropoda</taxon>
        <taxon>Coelurosauria</taxon>
        <taxon>Aves</taxon>
        <taxon>Neognathae</taxon>
        <taxon>Neoaves</taxon>
        <taxon>Strisores</taxon>
        <taxon>Apodiformes</taxon>
        <taxon>Trochilidae</taxon>
        <taxon>Calypte</taxon>
    </lineage>
</organism>
<feature type="non-terminal residue" evidence="1">
    <location>
        <position position="75"/>
    </location>
</feature>
<protein>
    <submittedName>
        <fullName evidence="1">Uncharacterized protein</fullName>
    </submittedName>
</protein>
<proteinExistence type="predicted"/>
<keyword evidence="2" id="KW-1185">Reference proteome</keyword>
<dbReference type="Proteomes" id="UP000054308">
    <property type="component" value="Unassembled WGS sequence"/>
</dbReference>
<evidence type="ECO:0000313" key="2">
    <source>
        <dbReference type="Proteomes" id="UP000054308"/>
    </source>
</evidence>
<gene>
    <name evidence="1" type="ORF">N300_14710</name>
</gene>
<sequence length="75" mass="7885">SPATGPVCSCTTSFKSHLEAEVPVATDSTESLHSVVSSGQDPPEDNLCFLELQLLSSSAVLLTLTALGKNIFQYT</sequence>
<accession>A0A091J8R5</accession>
<name>A0A091J8R5_CALAN</name>
<dbReference type="AlphaFoldDB" id="A0A091J8R5"/>